<proteinExistence type="predicted"/>
<gene>
    <name evidence="1" type="ORF">GCM10008024_40470</name>
    <name evidence="2" type="ORF">SAMN05444006_1524</name>
</gene>
<evidence type="ECO:0000313" key="3">
    <source>
        <dbReference type="Proteomes" id="UP000199541"/>
    </source>
</evidence>
<dbReference type="Proteomes" id="UP000634647">
    <property type="component" value="Unassembled WGS sequence"/>
</dbReference>
<keyword evidence="3" id="KW-1185">Reference proteome</keyword>
<dbReference type="EMBL" id="FNOB01000052">
    <property type="protein sequence ID" value="SDX95629.1"/>
    <property type="molecule type" value="Genomic_DNA"/>
</dbReference>
<reference evidence="2 3" key="2">
    <citation type="submission" date="2016-10" db="EMBL/GenBank/DDBJ databases">
        <authorList>
            <person name="Varghese N."/>
            <person name="Submissions S."/>
        </authorList>
    </citation>
    <scope>NUCLEOTIDE SEQUENCE [LARGE SCALE GENOMIC DNA]</scope>
    <source>
        <strain evidence="2 3">DSM 24802</strain>
    </source>
</reference>
<protein>
    <submittedName>
        <fullName evidence="1">Uncharacterized protein</fullName>
    </submittedName>
</protein>
<comment type="caution">
    <text evidence="1">The sequence shown here is derived from an EMBL/GenBank/DDBJ whole genome shotgun (WGS) entry which is preliminary data.</text>
</comment>
<reference evidence="1" key="3">
    <citation type="submission" date="2023-06" db="EMBL/GenBank/DDBJ databases">
        <authorList>
            <person name="Sun Q."/>
            <person name="Zhou Y."/>
        </authorList>
    </citation>
    <scope>NUCLEOTIDE SEQUENCE</scope>
    <source>
        <strain evidence="1">CGMCC 1.10859</strain>
    </source>
</reference>
<evidence type="ECO:0000313" key="1">
    <source>
        <dbReference type="EMBL" id="GHE06358.1"/>
    </source>
</evidence>
<evidence type="ECO:0000313" key="2">
    <source>
        <dbReference type="EMBL" id="SDX95629.1"/>
    </source>
</evidence>
<name>A0AAN5A1C0_9RHOB</name>
<organism evidence="1 4">
    <name type="scientific">Allgaiera indica</name>
    <dbReference type="NCBI Taxonomy" id="765699"/>
    <lineage>
        <taxon>Bacteria</taxon>
        <taxon>Pseudomonadati</taxon>
        <taxon>Pseudomonadota</taxon>
        <taxon>Alphaproteobacteria</taxon>
        <taxon>Rhodobacterales</taxon>
        <taxon>Paracoccaceae</taxon>
        <taxon>Allgaiera</taxon>
    </lineage>
</organism>
<dbReference type="Proteomes" id="UP000199541">
    <property type="component" value="Unassembled WGS sequence"/>
</dbReference>
<dbReference type="AlphaFoldDB" id="A0AAN5A1C0"/>
<dbReference type="RefSeq" id="WP_035841308.1">
    <property type="nucleotide sequence ID" value="NZ_BNAB01000039.1"/>
</dbReference>
<reference evidence="1" key="1">
    <citation type="journal article" date="2014" name="Int. J. Syst. Evol. Microbiol.">
        <title>Complete genome sequence of Corynebacterium casei LMG S-19264T (=DSM 44701T), isolated from a smear-ripened cheese.</title>
        <authorList>
            <consortium name="US DOE Joint Genome Institute (JGI-PGF)"/>
            <person name="Walter F."/>
            <person name="Albersmeier A."/>
            <person name="Kalinowski J."/>
            <person name="Ruckert C."/>
        </authorList>
    </citation>
    <scope>NUCLEOTIDE SEQUENCE</scope>
    <source>
        <strain evidence="1">CGMCC 1.10859</strain>
    </source>
</reference>
<evidence type="ECO:0000313" key="4">
    <source>
        <dbReference type="Proteomes" id="UP000634647"/>
    </source>
</evidence>
<dbReference type="EMBL" id="BNAB01000039">
    <property type="protein sequence ID" value="GHE06358.1"/>
    <property type="molecule type" value="Genomic_DNA"/>
</dbReference>
<sequence>MPKTSSELLTLWEAGTPLQQAVHVFAPKDLKADWKSARSQSSLQAIRDRAEADAATEAPIAEKISRAIAEADPILNRRADLMNRMRWNLAEALRRDLLIAVAFEFPRTLASAPVELRPEYWRGKQVWDKGELHADNLRFVEVRILMPAQAAALLGGSVEGTARKPGRPGYGPDIEAAFHALNKAGKIAPHASMSSHYPLIRDWLRVHRPDSAPTPHTPGDEAIRRVVAPLFRALTDDA</sequence>
<accession>A0AAN5A1C0</accession>